<organism evidence="3 4">
    <name type="scientific">Mycolicibacterium frederiksbergense</name>
    <dbReference type="NCBI Taxonomy" id="117567"/>
    <lineage>
        <taxon>Bacteria</taxon>
        <taxon>Bacillati</taxon>
        <taxon>Actinomycetota</taxon>
        <taxon>Actinomycetes</taxon>
        <taxon>Mycobacteriales</taxon>
        <taxon>Mycobacteriaceae</taxon>
        <taxon>Mycolicibacterium</taxon>
    </lineage>
</organism>
<dbReference type="PROSITE" id="PS51257">
    <property type="entry name" value="PROKAR_LIPOPROTEIN"/>
    <property type="match status" value="1"/>
</dbReference>
<dbReference type="Pfam" id="PF09167">
    <property type="entry name" value="DUF1942"/>
    <property type="match status" value="1"/>
</dbReference>
<proteinExistence type="predicted"/>
<dbReference type="SUPFAM" id="SSF81982">
    <property type="entry name" value="Antigen MPT63/MPB63 (immunoprotective extracellular protein)"/>
    <property type="match status" value="1"/>
</dbReference>
<keyword evidence="1" id="KW-0732">Signal</keyword>
<protein>
    <recommendedName>
        <fullName evidence="2">MPT63-like domain-containing protein</fullName>
    </recommendedName>
</protein>
<keyword evidence="4" id="KW-1185">Reference proteome</keyword>
<evidence type="ECO:0000256" key="1">
    <source>
        <dbReference type="ARBA" id="ARBA00022729"/>
    </source>
</evidence>
<dbReference type="InterPro" id="IPR015250">
    <property type="entry name" value="MPT63-like"/>
</dbReference>
<sequence>MKIAVKTATVAVATTGIAVLGIACPATGFADAGYPNIEKFGTPEELVEDGGAIVQTWTVSSLRPSADIIGWPVHGRLWEADATVKATRGTVTPILADMNARAADGQTYEDLALAASPRAVRAAAMTQGGHSTGKLYFDVIGAPPDSVVYNAGGRDLLLWVR</sequence>
<dbReference type="Proteomes" id="UP001160130">
    <property type="component" value="Unassembled WGS sequence"/>
</dbReference>
<accession>A0ABT6KXP4</accession>
<dbReference type="InterPro" id="IPR029050">
    <property type="entry name" value="Immunoprotect_excell_Ig-like"/>
</dbReference>
<reference evidence="3 4" key="1">
    <citation type="submission" date="2023-04" db="EMBL/GenBank/DDBJ databases">
        <title>Forest soil microbial communities from Buena Vista Peninsula, Colon Province, Panama.</title>
        <authorList>
            <person name="Bouskill N."/>
        </authorList>
    </citation>
    <scope>NUCLEOTIDE SEQUENCE [LARGE SCALE GENOMIC DNA]</scope>
    <source>
        <strain evidence="3 4">AC80</strain>
    </source>
</reference>
<name>A0ABT6KXP4_9MYCO</name>
<evidence type="ECO:0000259" key="2">
    <source>
        <dbReference type="Pfam" id="PF09167"/>
    </source>
</evidence>
<evidence type="ECO:0000313" key="4">
    <source>
        <dbReference type="Proteomes" id="UP001160130"/>
    </source>
</evidence>
<dbReference type="Gene3D" id="2.60.40.1240">
    <property type="match status" value="1"/>
</dbReference>
<gene>
    <name evidence="3" type="ORF">M2272_002104</name>
</gene>
<comment type="caution">
    <text evidence="3">The sequence shown here is derived from an EMBL/GenBank/DDBJ whole genome shotgun (WGS) entry which is preliminary data.</text>
</comment>
<dbReference type="RefSeq" id="WP_280832121.1">
    <property type="nucleotide sequence ID" value="NZ_JARXVE010000003.1"/>
</dbReference>
<feature type="domain" description="MPT63-like" evidence="2">
    <location>
        <begin position="35"/>
        <end position="159"/>
    </location>
</feature>
<dbReference type="EMBL" id="JARXVE010000003">
    <property type="protein sequence ID" value="MDH6195464.1"/>
    <property type="molecule type" value="Genomic_DNA"/>
</dbReference>
<evidence type="ECO:0000313" key="3">
    <source>
        <dbReference type="EMBL" id="MDH6195464.1"/>
    </source>
</evidence>